<keyword evidence="1" id="KW-0472">Membrane</keyword>
<sequence>MRDSLSDMPLCSLVLLLLIQATITSMCGCQHRYTLLMDLYHATNGAGWTNTAGWMLAPPNCANDWYGVSCASNDVVSVALVSNKLLVTILAAGVLASTPGQKKKFQDTE</sequence>
<dbReference type="Gene3D" id="3.80.10.10">
    <property type="entry name" value="Ribonuclease Inhibitor"/>
    <property type="match status" value="1"/>
</dbReference>
<protein>
    <submittedName>
        <fullName evidence="3">GP46-like surface antigen, putative</fullName>
    </submittedName>
</protein>
<evidence type="ECO:0000256" key="2">
    <source>
        <dbReference type="SAM" id="SignalP"/>
    </source>
</evidence>
<gene>
    <name evidence="3" type="ORF">BSAL_03200</name>
</gene>
<feature type="chain" id="PRO_5006622651" evidence="2">
    <location>
        <begin position="25"/>
        <end position="109"/>
    </location>
</feature>
<keyword evidence="2" id="KW-0732">Signal</keyword>
<evidence type="ECO:0000256" key="1">
    <source>
        <dbReference type="SAM" id="Phobius"/>
    </source>
</evidence>
<evidence type="ECO:0000313" key="3">
    <source>
        <dbReference type="EMBL" id="CUG94428.1"/>
    </source>
</evidence>
<name>A0A0S4JSG5_BODSA</name>
<feature type="transmembrane region" description="Helical" evidence="1">
    <location>
        <begin position="75"/>
        <end position="96"/>
    </location>
</feature>
<organism evidence="3 4">
    <name type="scientific">Bodo saltans</name>
    <name type="common">Flagellated protozoan</name>
    <dbReference type="NCBI Taxonomy" id="75058"/>
    <lineage>
        <taxon>Eukaryota</taxon>
        <taxon>Discoba</taxon>
        <taxon>Euglenozoa</taxon>
        <taxon>Kinetoplastea</taxon>
        <taxon>Metakinetoplastina</taxon>
        <taxon>Eubodonida</taxon>
        <taxon>Bodonidae</taxon>
        <taxon>Bodo</taxon>
    </lineage>
</organism>
<evidence type="ECO:0000313" key="4">
    <source>
        <dbReference type="Proteomes" id="UP000051952"/>
    </source>
</evidence>
<dbReference type="PROSITE" id="PS51257">
    <property type="entry name" value="PROKAR_LIPOPROTEIN"/>
    <property type="match status" value="1"/>
</dbReference>
<keyword evidence="4" id="KW-1185">Reference proteome</keyword>
<dbReference type="InterPro" id="IPR032675">
    <property type="entry name" value="LRR_dom_sf"/>
</dbReference>
<accession>A0A0S4JSG5</accession>
<proteinExistence type="predicted"/>
<dbReference type="Proteomes" id="UP000051952">
    <property type="component" value="Unassembled WGS sequence"/>
</dbReference>
<keyword evidence="1" id="KW-1133">Transmembrane helix</keyword>
<dbReference type="AlphaFoldDB" id="A0A0S4JSG5"/>
<feature type="signal peptide" evidence="2">
    <location>
        <begin position="1"/>
        <end position="24"/>
    </location>
</feature>
<reference evidence="4" key="1">
    <citation type="submission" date="2015-09" db="EMBL/GenBank/DDBJ databases">
        <authorList>
            <consortium name="Pathogen Informatics"/>
        </authorList>
    </citation>
    <scope>NUCLEOTIDE SEQUENCE [LARGE SCALE GENOMIC DNA]</scope>
    <source>
        <strain evidence="4">Lake Konstanz</strain>
    </source>
</reference>
<dbReference type="VEuPathDB" id="TriTrypDB:BSAL_03200"/>
<keyword evidence="1" id="KW-0812">Transmembrane</keyword>
<dbReference type="EMBL" id="CYKH01002248">
    <property type="protein sequence ID" value="CUG94428.1"/>
    <property type="molecule type" value="Genomic_DNA"/>
</dbReference>